<dbReference type="Gene3D" id="2.60.120.10">
    <property type="entry name" value="Jelly Rolls"/>
    <property type="match status" value="1"/>
</dbReference>
<evidence type="ECO:0000313" key="2">
    <source>
        <dbReference type="Proteomes" id="UP000032668"/>
    </source>
</evidence>
<proteinExistence type="predicted"/>
<organism evidence="1 2">
    <name type="scientific">Acidocella aminolytica 101 = DSM 11237</name>
    <dbReference type="NCBI Taxonomy" id="1120923"/>
    <lineage>
        <taxon>Bacteria</taxon>
        <taxon>Pseudomonadati</taxon>
        <taxon>Pseudomonadota</taxon>
        <taxon>Alphaproteobacteria</taxon>
        <taxon>Acetobacterales</taxon>
        <taxon>Acidocellaceae</taxon>
        <taxon>Acidocella</taxon>
    </lineage>
</organism>
<evidence type="ECO:0000313" key="1">
    <source>
        <dbReference type="EMBL" id="GAN80965.1"/>
    </source>
</evidence>
<keyword evidence="2" id="KW-1185">Reference proteome</keyword>
<dbReference type="EMBL" id="BANC01000064">
    <property type="protein sequence ID" value="GAN80965.1"/>
    <property type="molecule type" value="Genomic_DNA"/>
</dbReference>
<dbReference type="STRING" id="1120923.SAMN02746095_02809"/>
<reference evidence="1 2" key="1">
    <citation type="submission" date="2012-11" db="EMBL/GenBank/DDBJ databases">
        <title>Whole genome sequence of Acidocella aminolytica 101 = DSM 11237.</title>
        <authorList>
            <person name="Azuma Y."/>
            <person name="Higashiura N."/>
            <person name="Hirakawa H."/>
            <person name="Matsushita K."/>
        </authorList>
    </citation>
    <scope>NUCLEOTIDE SEQUENCE [LARGE SCALE GENOMIC DNA]</scope>
    <source>
        <strain evidence="2">101 / DSM 11237</strain>
    </source>
</reference>
<dbReference type="InterPro" id="IPR011051">
    <property type="entry name" value="RmlC_Cupin_sf"/>
</dbReference>
<name>A0A0D6PGR8_9PROT</name>
<dbReference type="RefSeq" id="WP_048879349.1">
    <property type="nucleotide sequence ID" value="NZ_BANC01000064.1"/>
</dbReference>
<protein>
    <recommendedName>
        <fullName evidence="3">Cupin</fullName>
    </recommendedName>
</protein>
<dbReference type="InterPro" id="IPR014710">
    <property type="entry name" value="RmlC-like_jellyroll"/>
</dbReference>
<accession>A0A0D6PGR8</accession>
<sequence>MQTTGYHFFDLAEIISGFPAAADSMIVDAYLSDHDSASARLFRLYHPLPRHYHRTCDEHLLLLEGEVDFIIANDSPKRLRAGQMVTFLRETVHAIMPVPGSPVIFLTVDTPRRFPQDVYFVDPLPTPARAFVTHLADYGGQGG</sequence>
<evidence type="ECO:0008006" key="3">
    <source>
        <dbReference type="Google" id="ProtNLM"/>
    </source>
</evidence>
<dbReference type="CDD" id="cd02208">
    <property type="entry name" value="cupin_RmlC-like"/>
    <property type="match status" value="1"/>
</dbReference>
<dbReference type="Proteomes" id="UP000032668">
    <property type="component" value="Unassembled WGS sequence"/>
</dbReference>
<comment type="caution">
    <text evidence="1">The sequence shown here is derived from an EMBL/GenBank/DDBJ whole genome shotgun (WGS) entry which is preliminary data.</text>
</comment>
<dbReference type="OrthoDB" id="1177356at2"/>
<dbReference type="AlphaFoldDB" id="A0A0D6PGR8"/>
<gene>
    <name evidence="1" type="ORF">Aam_066_029</name>
</gene>
<dbReference type="SUPFAM" id="SSF51182">
    <property type="entry name" value="RmlC-like cupins"/>
    <property type="match status" value="1"/>
</dbReference>